<keyword evidence="7" id="KW-1185">Reference proteome</keyword>
<evidence type="ECO:0000256" key="1">
    <source>
        <dbReference type="ARBA" id="ARBA00022723"/>
    </source>
</evidence>
<dbReference type="InterPro" id="IPR032466">
    <property type="entry name" value="Metal_Hydrolase"/>
</dbReference>
<feature type="domain" description="Amidohydrolase-related" evidence="4">
    <location>
        <begin position="59"/>
        <end position="379"/>
    </location>
</feature>
<dbReference type="SUPFAM" id="SSF51556">
    <property type="entry name" value="Metallo-dependent hydrolases"/>
    <property type="match status" value="1"/>
</dbReference>
<gene>
    <name evidence="6" type="ordered locus">Desac_1408</name>
</gene>
<dbReference type="Pfam" id="PF22039">
    <property type="entry name" value="HUTI_composite_bact"/>
    <property type="match status" value="1"/>
</dbReference>
<dbReference type="OrthoDB" id="9807210at2"/>
<dbReference type="GO" id="GO:0050270">
    <property type="term" value="F:S-adenosylhomocysteine deaminase activity"/>
    <property type="evidence" value="ECO:0007669"/>
    <property type="project" value="UniProtKB-EC"/>
</dbReference>
<dbReference type="InterPro" id="IPR054418">
    <property type="entry name" value="MQNX/HUTI_composite_N"/>
</dbReference>
<dbReference type="Pfam" id="PF01979">
    <property type="entry name" value="Amidohydro_1"/>
    <property type="match status" value="1"/>
</dbReference>
<evidence type="ECO:0000259" key="4">
    <source>
        <dbReference type="Pfam" id="PF01979"/>
    </source>
</evidence>
<reference evidence="7" key="2">
    <citation type="submission" date="2011-03" db="EMBL/GenBank/DDBJ databases">
        <title>The complete genome of Desulfobacca acetoxidans DSM 11109.</title>
        <authorList>
            <consortium name="US DOE Joint Genome Institute (JGI-PGF)"/>
            <person name="Lucas S."/>
            <person name="Copeland A."/>
            <person name="Lapidus A."/>
            <person name="Bruce D."/>
            <person name="Goodwin L."/>
            <person name="Pitluck S."/>
            <person name="Peters L."/>
            <person name="Kyrpides N."/>
            <person name="Mavromatis K."/>
            <person name="Ivanova N."/>
            <person name="Ovchinnikova G."/>
            <person name="Teshima H."/>
            <person name="Detter J.C."/>
            <person name="Han C."/>
            <person name="Land M."/>
            <person name="Hauser L."/>
            <person name="Markowitz V."/>
            <person name="Cheng J.-F."/>
            <person name="Hugenholtz P."/>
            <person name="Woyke T."/>
            <person name="Wu D."/>
            <person name="Spring S."/>
            <person name="Schueler E."/>
            <person name="Brambilla E."/>
            <person name="Klenk H.-P."/>
            <person name="Eisen J.A."/>
        </authorList>
    </citation>
    <scope>NUCLEOTIDE SEQUENCE [LARGE SCALE GENOMIC DNA]</scope>
    <source>
        <strain evidence="7">ATCC 700848 / DSM 11109 / ASRB2</strain>
    </source>
</reference>
<reference evidence="6 7" key="1">
    <citation type="journal article" date="2011" name="Stand. Genomic Sci.">
        <title>Complete genome sequence of the acetate-degrading sulfate reducer Desulfobacca acetoxidans type strain (ASRB2).</title>
        <authorList>
            <person name="Goker M."/>
            <person name="Teshima H."/>
            <person name="Lapidus A."/>
            <person name="Nolan M."/>
            <person name="Lucas S."/>
            <person name="Hammon N."/>
            <person name="Deshpande S."/>
            <person name="Cheng J.F."/>
            <person name="Tapia R."/>
            <person name="Han C."/>
            <person name="Goodwin L."/>
            <person name="Pitluck S."/>
            <person name="Huntemann M."/>
            <person name="Liolios K."/>
            <person name="Ivanova N."/>
            <person name="Pagani I."/>
            <person name="Mavromatis K."/>
            <person name="Ovchinikova G."/>
            <person name="Pati A."/>
            <person name="Chen A."/>
            <person name="Palaniappan K."/>
            <person name="Land M."/>
            <person name="Hauser L."/>
            <person name="Brambilla E.M."/>
            <person name="Rohde M."/>
            <person name="Spring S."/>
            <person name="Detter J.C."/>
            <person name="Woyke T."/>
            <person name="Bristow J."/>
            <person name="Eisen J.A."/>
            <person name="Markowitz V."/>
            <person name="Hugenholtz P."/>
            <person name="Kyrpides N.C."/>
            <person name="Klenk H.P."/>
        </authorList>
    </citation>
    <scope>NUCLEOTIDE SEQUENCE [LARGE SCALE GENOMIC DNA]</scope>
    <source>
        <strain evidence="7">ATCC 700848 / DSM 11109 / ASRB2</strain>
    </source>
</reference>
<dbReference type="RefSeq" id="WP_013706376.1">
    <property type="nucleotide sequence ID" value="NC_015388.1"/>
</dbReference>
<dbReference type="SUPFAM" id="SSF51338">
    <property type="entry name" value="Composite domain of metallo-dependent hydrolases"/>
    <property type="match status" value="1"/>
</dbReference>
<evidence type="ECO:0000256" key="2">
    <source>
        <dbReference type="ARBA" id="ARBA00022801"/>
    </source>
</evidence>
<accession>F2NJ92</accession>
<evidence type="ECO:0000313" key="6">
    <source>
        <dbReference type="EMBL" id="AEB09264.1"/>
    </source>
</evidence>
<keyword evidence="3" id="KW-0862">Zinc</keyword>
<feature type="domain" description="Aminodeoxyfutalosine deaminase/Imidazolonepropionase-like composite" evidence="5">
    <location>
        <begin position="25"/>
        <end position="46"/>
    </location>
</feature>
<dbReference type="KEGG" id="dao:Desac_1408"/>
<keyword evidence="1" id="KW-0479">Metal-binding</keyword>
<evidence type="ECO:0000256" key="3">
    <source>
        <dbReference type="ARBA" id="ARBA00022833"/>
    </source>
</evidence>
<dbReference type="HOGENOM" id="CLU_012358_2_5_7"/>
<evidence type="ECO:0000313" key="7">
    <source>
        <dbReference type="Proteomes" id="UP000000483"/>
    </source>
</evidence>
<dbReference type="InterPro" id="IPR006680">
    <property type="entry name" value="Amidohydro-rel"/>
</dbReference>
<dbReference type="PANTHER" id="PTHR43794:SF11">
    <property type="entry name" value="AMIDOHYDROLASE-RELATED DOMAIN-CONTAINING PROTEIN"/>
    <property type="match status" value="1"/>
</dbReference>
<dbReference type="Gene3D" id="3.20.20.140">
    <property type="entry name" value="Metal-dependent hydrolases"/>
    <property type="match status" value="1"/>
</dbReference>
<proteinExistence type="predicted"/>
<protein>
    <submittedName>
        <fullName evidence="6">S-adenosylhomocysteine deaminase</fullName>
        <ecNumber evidence="6">3.5.4.28</ecNumber>
    </submittedName>
</protein>
<dbReference type="PANTHER" id="PTHR43794">
    <property type="entry name" value="AMINOHYDROLASE SSNA-RELATED"/>
    <property type="match status" value="1"/>
</dbReference>
<dbReference type="EMBL" id="CP002629">
    <property type="protein sequence ID" value="AEB09264.1"/>
    <property type="molecule type" value="Genomic_DNA"/>
</dbReference>
<dbReference type="InterPro" id="IPR011059">
    <property type="entry name" value="Metal-dep_hydrolase_composite"/>
</dbReference>
<dbReference type="STRING" id="880072.Desac_1408"/>
<dbReference type="InterPro" id="IPR050287">
    <property type="entry name" value="MTA/SAH_deaminase"/>
</dbReference>
<dbReference type="AlphaFoldDB" id="F2NJ92"/>
<dbReference type="Proteomes" id="UP000000483">
    <property type="component" value="Chromosome"/>
</dbReference>
<dbReference type="eggNOG" id="COG0402">
    <property type="taxonomic scope" value="Bacteria"/>
</dbReference>
<evidence type="ECO:0000259" key="5">
    <source>
        <dbReference type="Pfam" id="PF22039"/>
    </source>
</evidence>
<sequence>MNKPSIIIHQARWIVPVTGPVIEAGAVAIADGHIRAVGPAADLRRQPWDAWEDHGDGAIMPALVNAHTHLELTALRGRIAAQERWQDWLSAALAEMATLTLEDLQAGAAAGIAELRRFGTGLVAEISNTGLSLPALAKSGLEFCYFFECLGFDLTGAGPLETGFPIFAAPAALTLTNFSAAAHAPYSVSAPLCQRIAAWNRSHGRPSAVHLAESREEERFLQTGGGFFRSLLMLRGRWRPDFQPPGVSPAHYLDSLGFFAGPALAAHGVWLDAADRKLLARRGARVVLCPRSNLFTGTGLPNLTALEADGVRLALGTDSLASNHDLNLFRELEVLREQFPAVPPGRLVRLATLNGAAALGREADLGSLDPGKRAALLLVPVDAGAGDFWDALLAAGAMGEVRWLSPPKETCHA</sequence>
<dbReference type="GO" id="GO:0046872">
    <property type="term" value="F:metal ion binding"/>
    <property type="evidence" value="ECO:0007669"/>
    <property type="project" value="UniProtKB-KW"/>
</dbReference>
<organism evidence="6 7">
    <name type="scientific">Desulfobacca acetoxidans (strain ATCC 700848 / DSM 11109 / ASRB2)</name>
    <dbReference type="NCBI Taxonomy" id="880072"/>
    <lineage>
        <taxon>Bacteria</taxon>
        <taxon>Pseudomonadati</taxon>
        <taxon>Thermodesulfobacteriota</taxon>
        <taxon>Desulfobaccia</taxon>
        <taxon>Desulfobaccales</taxon>
        <taxon>Desulfobaccaceae</taxon>
        <taxon>Desulfobacca</taxon>
    </lineage>
</organism>
<keyword evidence="2 6" id="KW-0378">Hydrolase</keyword>
<name>F2NJ92_DESAR</name>
<dbReference type="EC" id="3.5.4.28" evidence="6"/>